<feature type="binding site" evidence="8">
    <location>
        <begin position="254"/>
        <end position="258"/>
    </location>
    <ligand>
        <name>FAD</name>
        <dbReference type="ChEBI" id="CHEBI:57692"/>
    </ligand>
</feature>
<evidence type="ECO:0000256" key="5">
    <source>
        <dbReference type="ARBA" id="ARBA00022827"/>
    </source>
</evidence>
<dbReference type="Proteomes" id="UP000327294">
    <property type="component" value="Chromosome"/>
</dbReference>
<gene>
    <name evidence="10" type="ORF">F9278_41920</name>
</gene>
<accession>A0A5P8KF69</accession>
<dbReference type="InterPro" id="IPR014731">
    <property type="entry name" value="ETF_asu_C"/>
</dbReference>
<evidence type="ECO:0000259" key="9">
    <source>
        <dbReference type="SMART" id="SM00893"/>
    </source>
</evidence>
<keyword evidence="3" id="KW-0813">Transport</keyword>
<dbReference type="RefSeq" id="WP_152172988.1">
    <property type="nucleotide sequence ID" value="NZ_CP045096.1"/>
</dbReference>
<evidence type="ECO:0000256" key="3">
    <source>
        <dbReference type="ARBA" id="ARBA00022448"/>
    </source>
</evidence>
<evidence type="ECO:0000256" key="4">
    <source>
        <dbReference type="ARBA" id="ARBA00022630"/>
    </source>
</evidence>
<dbReference type="PROSITE" id="PS00696">
    <property type="entry name" value="ETF_ALPHA"/>
    <property type="match status" value="1"/>
</dbReference>
<sequence>MPEVLVLVDLVDDGGARKVGKPALELLTIARRLGEPSAVVVGPPDADVAETLKRYGAARIYTVPDTDVSGYLVAPKAELLAQLVDRAGQEGGPAAVLLPSTGEGKEIAGRLAVKTGSGLITDAVDVTRDDDGTPMTTQSVFAGNFTVRAKVTRGTPVIAVKPNSATPEEAWAEGVVEEFTVTVPDAAKGARITASQPRQSSGRPELTEAAIVVSGGRGTGGDFEPVERFADQLGAAVGASRAAVDAGWYPHSCQVGQTGKTVSPQLYVAGGISGAIQHRAGMQTSKTIVAVNKDPEAPVFDLVDFGVVGDLHTVLPAATEQISARRHHAG</sequence>
<feature type="binding site" evidence="8">
    <location>
        <position position="292"/>
    </location>
    <ligand>
        <name>FAD</name>
        <dbReference type="ChEBI" id="CHEBI:57692"/>
    </ligand>
</feature>
<dbReference type="GO" id="GO:0050660">
    <property type="term" value="F:flavin adenine dinucleotide binding"/>
    <property type="evidence" value="ECO:0007669"/>
    <property type="project" value="InterPro"/>
</dbReference>
<organism evidence="10 11">
    <name type="scientific">Streptomyces phaeolivaceus</name>
    <dbReference type="NCBI Taxonomy" id="2653200"/>
    <lineage>
        <taxon>Bacteria</taxon>
        <taxon>Bacillati</taxon>
        <taxon>Actinomycetota</taxon>
        <taxon>Actinomycetes</taxon>
        <taxon>Kitasatosporales</taxon>
        <taxon>Streptomycetaceae</taxon>
        <taxon>Streptomyces</taxon>
    </lineage>
</organism>
<evidence type="ECO:0000256" key="7">
    <source>
        <dbReference type="ARBA" id="ARBA00025649"/>
    </source>
</evidence>
<dbReference type="GO" id="GO:0009055">
    <property type="term" value="F:electron transfer activity"/>
    <property type="evidence" value="ECO:0007669"/>
    <property type="project" value="InterPro"/>
</dbReference>
<evidence type="ECO:0000256" key="1">
    <source>
        <dbReference type="ARBA" id="ARBA00005817"/>
    </source>
</evidence>
<dbReference type="SUPFAM" id="SSF52467">
    <property type="entry name" value="DHS-like NAD/FAD-binding domain"/>
    <property type="match status" value="1"/>
</dbReference>
<comment type="similarity">
    <text evidence="1">Belongs to the ETF alpha-subunit/FixB family.</text>
</comment>
<reference evidence="10 11" key="1">
    <citation type="submission" date="2019-10" db="EMBL/GenBank/DDBJ databases">
        <title>Streptomyces sp. strain GY16 isolated from leaves of Broussonetia papyrifera.</title>
        <authorList>
            <person name="Mo P."/>
        </authorList>
    </citation>
    <scope>NUCLEOTIDE SEQUENCE [LARGE SCALE GENOMIC DNA]</scope>
    <source>
        <strain evidence="10 11">GY16</strain>
    </source>
</reference>
<dbReference type="InterPro" id="IPR029035">
    <property type="entry name" value="DHS-like_NAD/FAD-binding_dom"/>
</dbReference>
<dbReference type="InterPro" id="IPR001308">
    <property type="entry name" value="ETF_a/FixB"/>
</dbReference>
<dbReference type="Pfam" id="PF01012">
    <property type="entry name" value="ETF"/>
    <property type="match status" value="1"/>
</dbReference>
<dbReference type="PANTHER" id="PTHR43153:SF1">
    <property type="entry name" value="ELECTRON TRANSFER FLAVOPROTEIN SUBUNIT ALPHA, MITOCHONDRIAL"/>
    <property type="match status" value="1"/>
</dbReference>
<evidence type="ECO:0000256" key="6">
    <source>
        <dbReference type="ARBA" id="ARBA00022982"/>
    </source>
</evidence>
<dbReference type="PANTHER" id="PTHR43153">
    <property type="entry name" value="ELECTRON TRANSFER FLAVOPROTEIN ALPHA"/>
    <property type="match status" value="1"/>
</dbReference>
<comment type="subunit">
    <text evidence="2">Heterodimer of an alpha and a beta subunit.</text>
</comment>
<dbReference type="InterPro" id="IPR018206">
    <property type="entry name" value="ETF_asu_C_CS"/>
</dbReference>
<feature type="domain" description="Electron transfer flavoprotein alpha/beta-subunit N-terminal" evidence="9">
    <location>
        <begin position="7"/>
        <end position="192"/>
    </location>
</feature>
<keyword evidence="11" id="KW-1185">Reference proteome</keyword>
<name>A0A5P8KF69_9ACTN</name>
<dbReference type="SUPFAM" id="SSF52402">
    <property type="entry name" value="Adenine nucleotide alpha hydrolases-like"/>
    <property type="match status" value="1"/>
</dbReference>
<feature type="binding site" evidence="8">
    <location>
        <begin position="271"/>
        <end position="278"/>
    </location>
    <ligand>
        <name>FAD</name>
        <dbReference type="ChEBI" id="CHEBI:57692"/>
    </ligand>
</feature>
<dbReference type="EMBL" id="CP045096">
    <property type="protein sequence ID" value="QFR01661.1"/>
    <property type="molecule type" value="Genomic_DNA"/>
</dbReference>
<comment type="function">
    <text evidence="7">The electron transfer flavoprotein serves as a specific electron acceptor for other dehydrogenases. It transfers the electrons to the main respiratory chain via ETF-ubiquinone oxidoreductase (ETF dehydrogenase).</text>
</comment>
<dbReference type="AlphaFoldDB" id="A0A5P8KF69"/>
<comment type="cofactor">
    <cofactor evidence="8">
        <name>FAD</name>
        <dbReference type="ChEBI" id="CHEBI:57692"/>
    </cofactor>
    <text evidence="8">Binds 1 FAD per dimer.</text>
</comment>
<feature type="binding site" evidence="8">
    <location>
        <position position="217"/>
    </location>
    <ligand>
        <name>FAD</name>
        <dbReference type="ChEBI" id="CHEBI:57692"/>
    </ligand>
</feature>
<dbReference type="PIRSF" id="PIRSF000089">
    <property type="entry name" value="Electra_flavoP_a"/>
    <property type="match status" value="1"/>
</dbReference>
<evidence type="ECO:0000313" key="10">
    <source>
        <dbReference type="EMBL" id="QFR01661.1"/>
    </source>
</evidence>
<evidence type="ECO:0000256" key="2">
    <source>
        <dbReference type="ARBA" id="ARBA00011355"/>
    </source>
</evidence>
<dbReference type="Pfam" id="PF00766">
    <property type="entry name" value="ETF_alpha"/>
    <property type="match status" value="1"/>
</dbReference>
<dbReference type="FunFam" id="3.40.50.1220:FF:000001">
    <property type="entry name" value="Electron transfer flavoprotein, alpha subunit"/>
    <property type="match status" value="1"/>
</dbReference>
<dbReference type="GO" id="GO:0033539">
    <property type="term" value="P:fatty acid beta-oxidation using acyl-CoA dehydrogenase"/>
    <property type="evidence" value="ECO:0007669"/>
    <property type="project" value="TreeGrafter"/>
</dbReference>
<dbReference type="KEGG" id="sphv:F9278_41920"/>
<keyword evidence="6" id="KW-0249">Electron transport</keyword>
<proteinExistence type="inferred from homology"/>
<dbReference type="Gene3D" id="3.40.50.1220">
    <property type="entry name" value="TPP-binding domain"/>
    <property type="match status" value="1"/>
</dbReference>
<keyword evidence="5 8" id="KW-0274">FAD</keyword>
<dbReference type="InterPro" id="IPR014729">
    <property type="entry name" value="Rossmann-like_a/b/a_fold"/>
</dbReference>
<dbReference type="SMART" id="SM00893">
    <property type="entry name" value="ETF"/>
    <property type="match status" value="1"/>
</dbReference>
<feature type="binding site" evidence="8">
    <location>
        <begin position="240"/>
        <end position="241"/>
    </location>
    <ligand>
        <name>FAD</name>
        <dbReference type="ChEBI" id="CHEBI:57692"/>
    </ligand>
</feature>
<evidence type="ECO:0000313" key="11">
    <source>
        <dbReference type="Proteomes" id="UP000327294"/>
    </source>
</evidence>
<protein>
    <submittedName>
        <fullName evidence="10">Electron transfer flavoprotein subunit alpha/FixB family protein</fullName>
    </submittedName>
</protein>
<evidence type="ECO:0000256" key="8">
    <source>
        <dbReference type="PIRSR" id="PIRSR000089-1"/>
    </source>
</evidence>
<keyword evidence="4" id="KW-0285">Flavoprotein</keyword>
<dbReference type="Gene3D" id="3.40.50.620">
    <property type="entry name" value="HUPs"/>
    <property type="match status" value="1"/>
</dbReference>
<dbReference type="InterPro" id="IPR014730">
    <property type="entry name" value="ETF_a/b_N"/>
</dbReference>